<keyword evidence="2" id="KW-1185">Reference proteome</keyword>
<name>A0ACD3ZLU8_FUSSC</name>
<sequence>MLLEDLLLQADIASVLKSTGAVLAIYLLTSAIYNRYFHPLKDFPGPFWASITPLWYYRAVITSKWEDYQLPIHQKYGPIVRLAPGHIQVADAEAIETIYGPKQNFPKSNFYLPFDAKISPRPDNFAMVDDKAHSERRRAVAHIYTQAAALSYEPSVDRVIALFEQRMKEFSQSGEVFDMALWLRRYTFDVVGEIFYGREGGFGFVRDNIDYNNWMFLLEVLMKPIAANSHVPFGLKSIAMAGQFIFSSKVRAGMLGFPMVIKQSHEALKQRMDDLAANKPVNKNDVLSKLIDVANSDTKKSEFDNRDVTAEIFSIVFAGADTTGTSLISIFYLLHQHPQALDKLLAEIDAAFSENRLTHPVRFSDAFKLPYLRAVVNEAMRVHPAMGLSLPRVVPPGGTHICGKYVPGGTEIAMNPPVVHFDRKVFGDDADQFIPERWIRDGDRAAAYMERHILQFGYGRRICIGKHIAHTEMYKLLPWILYKYSFELQVEEWETTREFFQQQKNVLVKVKERGT</sequence>
<dbReference type="EMBL" id="CP090039">
    <property type="protein sequence ID" value="UPL01923.1"/>
    <property type="molecule type" value="Genomic_DNA"/>
</dbReference>
<gene>
    <name evidence="1" type="ORF">LCI18_012857</name>
</gene>
<evidence type="ECO:0000313" key="2">
    <source>
        <dbReference type="Proteomes" id="UP000830768"/>
    </source>
</evidence>
<dbReference type="Proteomes" id="UP000830768">
    <property type="component" value="Chromosome 11"/>
</dbReference>
<organism evidence="1 2">
    <name type="scientific">Fusarium solani subsp. cucurbitae</name>
    <name type="common">Neocosmosporum cucurbitae</name>
    <dbReference type="NCBI Taxonomy" id="2747967"/>
    <lineage>
        <taxon>Eukaryota</taxon>
        <taxon>Fungi</taxon>
        <taxon>Dikarya</taxon>
        <taxon>Ascomycota</taxon>
        <taxon>Pezizomycotina</taxon>
        <taxon>Sordariomycetes</taxon>
        <taxon>Hypocreomycetidae</taxon>
        <taxon>Hypocreales</taxon>
        <taxon>Nectriaceae</taxon>
        <taxon>Fusarium</taxon>
        <taxon>Fusarium solani species complex</taxon>
    </lineage>
</organism>
<reference evidence="1" key="1">
    <citation type="submission" date="2021-11" db="EMBL/GenBank/DDBJ databases">
        <title>Fusarium solani-melongenae Genome sequencing and assembly.</title>
        <authorList>
            <person name="Xie S."/>
            <person name="Huang L."/>
            <person name="Zhang X."/>
        </authorList>
    </citation>
    <scope>NUCLEOTIDE SEQUENCE</scope>
    <source>
        <strain evidence="1">CRI 24-3</strain>
    </source>
</reference>
<evidence type="ECO:0000313" key="1">
    <source>
        <dbReference type="EMBL" id="UPL01923.1"/>
    </source>
</evidence>
<accession>A0ACD3ZLU8</accession>
<proteinExistence type="predicted"/>
<protein>
    <submittedName>
        <fullName evidence="1">Uncharacterized protein</fullName>
    </submittedName>
</protein>